<feature type="domain" description="Ig-like" evidence="6">
    <location>
        <begin position="381"/>
        <end position="474"/>
    </location>
</feature>
<dbReference type="Pfam" id="PF08205">
    <property type="entry name" value="C2-set_2"/>
    <property type="match status" value="1"/>
</dbReference>
<feature type="compositionally biased region" description="Low complexity" evidence="4">
    <location>
        <begin position="1013"/>
        <end position="1028"/>
    </location>
</feature>
<dbReference type="InterPro" id="IPR007110">
    <property type="entry name" value="Ig-like_dom"/>
</dbReference>
<feature type="region of interest" description="Disordered" evidence="4">
    <location>
        <begin position="837"/>
        <end position="859"/>
    </location>
</feature>
<dbReference type="OrthoDB" id="6430706at2759"/>
<dbReference type="InterPro" id="IPR013783">
    <property type="entry name" value="Ig-like_fold"/>
</dbReference>
<evidence type="ECO:0000256" key="5">
    <source>
        <dbReference type="SAM" id="Phobius"/>
    </source>
</evidence>
<dbReference type="SMART" id="SM00408">
    <property type="entry name" value="IGc2"/>
    <property type="match status" value="5"/>
</dbReference>
<dbReference type="RefSeq" id="XP_022661282.1">
    <property type="nucleotide sequence ID" value="XM_022805547.1"/>
</dbReference>
<feature type="region of interest" description="Disordered" evidence="4">
    <location>
        <begin position="1124"/>
        <end position="1188"/>
    </location>
</feature>
<keyword evidence="8" id="KW-1185">Reference proteome</keyword>
<dbReference type="PANTHER" id="PTHR23278">
    <property type="entry name" value="SIDESTEP PROTEIN"/>
    <property type="match status" value="1"/>
</dbReference>
<feature type="domain" description="Ig-like" evidence="6">
    <location>
        <begin position="275"/>
        <end position="374"/>
    </location>
</feature>
<feature type="compositionally biased region" description="Polar residues" evidence="4">
    <location>
        <begin position="1165"/>
        <end position="1181"/>
    </location>
</feature>
<keyword evidence="5" id="KW-0812">Transmembrane</keyword>
<evidence type="ECO:0000313" key="7">
    <source>
        <dbReference type="EnsemblMetazoa" id="XP_022661282"/>
    </source>
</evidence>
<feature type="region of interest" description="Disordered" evidence="4">
    <location>
        <begin position="1010"/>
        <end position="1034"/>
    </location>
</feature>
<dbReference type="SUPFAM" id="SSF48726">
    <property type="entry name" value="Immunoglobulin"/>
    <property type="match status" value="5"/>
</dbReference>
<feature type="compositionally biased region" description="Gly residues" evidence="4">
    <location>
        <begin position="1081"/>
        <end position="1094"/>
    </location>
</feature>
<evidence type="ECO:0000256" key="2">
    <source>
        <dbReference type="ARBA" id="ARBA00023136"/>
    </source>
</evidence>
<name>A0A7M7KI00_VARDE</name>
<evidence type="ECO:0000256" key="1">
    <source>
        <dbReference type="ARBA" id="ARBA00004167"/>
    </source>
</evidence>
<dbReference type="EnsemblMetazoa" id="XM_022805547">
    <property type="protein sequence ID" value="XP_022661282"/>
    <property type="gene ID" value="LOC111250378"/>
</dbReference>
<feature type="region of interest" description="Disordered" evidence="4">
    <location>
        <begin position="1077"/>
        <end position="1110"/>
    </location>
</feature>
<dbReference type="Pfam" id="PF13927">
    <property type="entry name" value="Ig_3"/>
    <property type="match status" value="1"/>
</dbReference>
<evidence type="ECO:0000256" key="3">
    <source>
        <dbReference type="ARBA" id="ARBA00023157"/>
    </source>
</evidence>
<dbReference type="InterPro" id="IPR003599">
    <property type="entry name" value="Ig_sub"/>
</dbReference>
<dbReference type="FunCoup" id="A0A7M7KI00">
    <property type="interactions" value="2"/>
</dbReference>
<proteinExistence type="predicted"/>
<sequence>MPAAVLFTPISCLPSMTRWVNDGILLRAILLAATSCLPHGFVQATREGTGGGAGVGAHNGAKLPLRTEAWERQEPRGSLLRSGHRSRTHHGVQTSLYHRLPIEVPIEVLHSVHSHPPLVNELDTIHFGDENSQSELFDEMIAVPPEQTPADPEKPFASIVYTAVVRGRVALPCNIIPPNRDDEVALVLWYKDNIPAPIFTIDARETRELESARQTAIEDLTKRAVFNMANKPAFLQLDPVTEADGGEYRCRVDFKRARSINTVINLRVIVPPGEPIIVTEEGKPLRGLIGPFNEGDPLTLACRADIGKPRPTLKWLQEGSVIDDSFSFDHVEERNNIVRNSLEIPKLTRAHLLAVLSCQAANNNITAPSQTSVTLDINLKPLDINIQPPEKTLSAGNTVELVCTSSGSRPPAVLSWWKGDEQVKATKEDFAKGGLSTSTSVFVLVPKADDDGKMIACRADNPAISGSALERSWTLDVHYKPRISLVLGANLRESDIQEGRDVYLECKIRANPRASEVTWELEGTELQTDKNKGIIVSSSSLVLQSIQRFQRGWYTCSASNREGATISNRLQLKVKYAPRCREQQRRVYGVDLHETTQIRCDLDADPDSEIEYTWAFNNSQGKRAELNPLNSTPHRSSRSILNYKPITEQDYGELLCYGSNAVGHQLVPCVYHIVAAGSPDPPENCTQVNATENGFTVECVWPDTAWNGGVTLAQLSFLAEVINEDTHVHVFNVTTEPGLLPPTIVIRDLEMAENNQAGFRVQIYARNHKGHRSNPVVMIAHVLNASKYQTHPPGRLGLVVIRPVIGVALGLVFTAVFVGLVGFTVIKCKRYQEEHKVSTQQQQQDQHKDNTKKKSVTQLKADASSVGGLGPLGNAGDLNCSDSLFDLNRAPDIIQQQPANTGHRGLAGDTMDLKQLGKIKSAEHPRQVISTNSPDFTTHEDGECGLFYTTSTGGLIGGGVKRGAASAHSTELSLTDPVVSPGYGGFSVGGAGDLSHESAAELLADTCGTLRRSGNGTSHNQHSNNTSSRAHRIPQSAVDLYATLRTQQRSQRKPGLLQLSNVEEICSLTNGSLGGAPRLLPGGGGGGGFGGVGHGVHSDPPPPPSNSSLLDQHFRHVKTGLTSGAIVSPTSHSRQISSYQQQQTQPHPEQHQQQLHHHSTLISAPPSSGAQAKSTPGSMSSVPGMTSMISPMISPSSVGIGVGLNGGINSSNSTVSSVTLALSSTTSGTDVVPPLSQQQPGDEISFLSTLQKRKRVAQQQHQSNNQTSTSLLQLQEDNAVSATAAAAAAAAAAAVGTVGTYNSSRESCV</sequence>
<evidence type="ECO:0000313" key="8">
    <source>
        <dbReference type="Proteomes" id="UP000594260"/>
    </source>
</evidence>
<dbReference type="SMART" id="SM00409">
    <property type="entry name" value="IG"/>
    <property type="match status" value="5"/>
</dbReference>
<feature type="transmembrane region" description="Helical" evidence="5">
    <location>
        <begin position="804"/>
        <end position="826"/>
    </location>
</feature>
<dbReference type="GO" id="GO:0016020">
    <property type="term" value="C:membrane"/>
    <property type="evidence" value="ECO:0007669"/>
    <property type="project" value="UniProtKB-SubCell"/>
</dbReference>
<keyword evidence="3" id="KW-1015">Disulfide bond</keyword>
<feature type="domain" description="Ig-like" evidence="6">
    <location>
        <begin position="155"/>
        <end position="261"/>
    </location>
</feature>
<dbReference type="GeneID" id="111250378"/>
<dbReference type="InterPro" id="IPR003598">
    <property type="entry name" value="Ig_sub2"/>
</dbReference>
<dbReference type="InterPro" id="IPR036179">
    <property type="entry name" value="Ig-like_dom_sf"/>
</dbReference>
<comment type="subcellular location">
    <subcellularLocation>
        <location evidence="1">Membrane</location>
        <topology evidence="1">Single-pass membrane protein</topology>
    </subcellularLocation>
</comment>
<dbReference type="Pfam" id="PF00047">
    <property type="entry name" value="ig"/>
    <property type="match status" value="1"/>
</dbReference>
<feature type="domain" description="Ig-like" evidence="6">
    <location>
        <begin position="578"/>
        <end position="656"/>
    </location>
</feature>
<organism evidence="7 8">
    <name type="scientific">Varroa destructor</name>
    <name type="common">Honeybee mite</name>
    <dbReference type="NCBI Taxonomy" id="109461"/>
    <lineage>
        <taxon>Eukaryota</taxon>
        <taxon>Metazoa</taxon>
        <taxon>Ecdysozoa</taxon>
        <taxon>Arthropoda</taxon>
        <taxon>Chelicerata</taxon>
        <taxon>Arachnida</taxon>
        <taxon>Acari</taxon>
        <taxon>Parasitiformes</taxon>
        <taxon>Mesostigmata</taxon>
        <taxon>Gamasina</taxon>
        <taxon>Dermanyssoidea</taxon>
        <taxon>Varroidae</taxon>
        <taxon>Varroa</taxon>
    </lineage>
</organism>
<evidence type="ECO:0000256" key="4">
    <source>
        <dbReference type="SAM" id="MobiDB-lite"/>
    </source>
</evidence>
<dbReference type="PROSITE" id="PS50835">
    <property type="entry name" value="IG_LIKE"/>
    <property type="match status" value="5"/>
</dbReference>
<dbReference type="KEGG" id="vde:111250378"/>
<keyword evidence="5" id="KW-1133">Transmembrane helix</keyword>
<feature type="compositionally biased region" description="Low complexity" evidence="4">
    <location>
        <begin position="1131"/>
        <end position="1153"/>
    </location>
</feature>
<feature type="domain" description="Ig-like" evidence="6">
    <location>
        <begin position="481"/>
        <end position="567"/>
    </location>
</feature>
<reference evidence="7" key="1">
    <citation type="submission" date="2021-01" db="UniProtKB">
        <authorList>
            <consortium name="EnsemblMetazoa"/>
        </authorList>
    </citation>
    <scope>IDENTIFICATION</scope>
</reference>
<keyword evidence="2 5" id="KW-0472">Membrane</keyword>
<dbReference type="InterPro" id="IPR013151">
    <property type="entry name" value="Immunoglobulin_dom"/>
</dbReference>
<dbReference type="InParanoid" id="A0A7M7KI00"/>
<dbReference type="Gene3D" id="2.60.40.10">
    <property type="entry name" value="Immunoglobulins"/>
    <property type="match status" value="5"/>
</dbReference>
<protein>
    <recommendedName>
        <fullName evidence="6">Ig-like domain-containing protein</fullName>
    </recommendedName>
</protein>
<dbReference type="Proteomes" id="UP000594260">
    <property type="component" value="Unplaced"/>
</dbReference>
<dbReference type="InterPro" id="IPR013162">
    <property type="entry name" value="CD80_C2-set"/>
</dbReference>
<evidence type="ECO:0000259" key="6">
    <source>
        <dbReference type="PROSITE" id="PS50835"/>
    </source>
</evidence>
<dbReference type="PANTHER" id="PTHR23278:SF19">
    <property type="entry name" value="OBSCURIN"/>
    <property type="match status" value="1"/>
</dbReference>
<accession>A0A7M7KI00</accession>